<dbReference type="Pfam" id="PF13374">
    <property type="entry name" value="TPR_10"/>
    <property type="match status" value="2"/>
</dbReference>
<dbReference type="PANTHER" id="PTHR19959">
    <property type="entry name" value="KINESIN LIGHT CHAIN"/>
    <property type="match status" value="1"/>
</dbReference>
<dbReference type="InterPro" id="IPR019734">
    <property type="entry name" value="TPR_rpt"/>
</dbReference>
<dbReference type="InterPro" id="IPR011990">
    <property type="entry name" value="TPR-like_helical_dom_sf"/>
</dbReference>
<dbReference type="EMBL" id="CAIIXF020000003">
    <property type="protein sequence ID" value="CAH1779690.1"/>
    <property type="molecule type" value="Genomic_DNA"/>
</dbReference>
<feature type="compositionally biased region" description="Acidic residues" evidence="1">
    <location>
        <begin position="1855"/>
        <end position="1865"/>
    </location>
</feature>
<feature type="compositionally biased region" description="Polar residues" evidence="1">
    <location>
        <begin position="435"/>
        <end position="457"/>
    </location>
</feature>
<feature type="compositionally biased region" description="Polar residues" evidence="1">
    <location>
        <begin position="293"/>
        <end position="313"/>
    </location>
</feature>
<dbReference type="GO" id="GO:0008773">
    <property type="term" value="F:[protein-PII] uridylyltransferase activity"/>
    <property type="evidence" value="ECO:0007669"/>
    <property type="project" value="InterPro"/>
</dbReference>
<feature type="region of interest" description="Disordered" evidence="1">
    <location>
        <begin position="221"/>
        <end position="256"/>
    </location>
</feature>
<dbReference type="Proteomes" id="UP000749559">
    <property type="component" value="Unassembled WGS sequence"/>
</dbReference>
<protein>
    <submittedName>
        <fullName evidence="2">Uncharacterized protein</fullName>
    </submittedName>
</protein>
<gene>
    <name evidence="2" type="ORF">OFUS_LOCUS6469</name>
</gene>
<proteinExistence type="predicted"/>
<dbReference type="Gene3D" id="1.25.40.10">
    <property type="entry name" value="Tetratricopeptide repeat domain"/>
    <property type="match status" value="5"/>
</dbReference>
<dbReference type="OrthoDB" id="771227at2759"/>
<feature type="region of interest" description="Disordered" evidence="1">
    <location>
        <begin position="293"/>
        <end position="323"/>
    </location>
</feature>
<feature type="region of interest" description="Disordered" evidence="1">
    <location>
        <begin position="1808"/>
        <end position="1865"/>
    </location>
</feature>
<feature type="region of interest" description="Disordered" evidence="1">
    <location>
        <begin position="505"/>
        <end position="528"/>
    </location>
</feature>
<dbReference type="InterPro" id="IPR005105">
    <property type="entry name" value="GlnD_Uridyltrans_N"/>
</dbReference>
<feature type="compositionally biased region" description="Low complexity" evidence="1">
    <location>
        <begin position="235"/>
        <end position="247"/>
    </location>
</feature>
<feature type="compositionally biased region" description="Acidic residues" evidence="1">
    <location>
        <begin position="408"/>
        <end position="421"/>
    </location>
</feature>
<dbReference type="Pfam" id="PF03445">
    <property type="entry name" value="DUF294"/>
    <property type="match status" value="1"/>
</dbReference>
<sequence length="1865" mass="210915">MADSRERVEEAIANDIQHSDPVDVDDKIQSRLTMDDPQTAIDESDVPETPELSRKIEYEGDISSSECGSIRVVNKSLPPRRPLNYESDSSSDGGSMRLKGPKTPEMTRKVEEYFAAALEMHNLTDSEYETTGDGDEAVTLGRNAIQGILNSRNTEIACSEIDGYTTLTEEERKLIMKTMIEKLKADKEDDTMVSDDEQNHEEDISAMVESEEMTVNLNENADNLPESDQNLATTSSDDLSSNPSNNDAEVINESNKESACEVEEIIMDLSAQQVNVNDTAGGNAEAIMNISESSDTESIPQPQHDSGAELSSNVEEENKETLPVTSEVVYEVSQIVENTTLASDITDTDDKLNSKTGTRSVEKTKESSETMDTKIHKTDDERTLNGASNTADENTQNKIPETDATSSSDDEFQDTVEDISEESNNTKTSTSVNNIPSVNDETTNDIQTNASNIVNSDEVSDTIDENINDPVEEIEQLARDLDNNNLSDEAKDTVSESIQVKKQPYYSVSYDNKQDDTDQDQLPETTDIPIVDGTLKSDVVQNDAPTSKAETKRSVILTDQLSESSQKEMNNNTKRYEDSVLSKLDAKSLEQYKELEDKEANCVKQLKDMLCKGDTDLNYQAKILQRIGDIHLERGSLLKSPDSFINTAALYNAALVRHGDEYQEDKIRTALENLETIFLTQFAQRDSNLLEFDIDFSSFHMKMLQLIREHAQVEVRSITQLWDSEVDNDLESIRHREIIIAEKIRGLYSQITKDMTHFIRQLIFECFKTLGSAPCRYAILGCGDIARNEMTPFSDFEYGILLEEDGNIEEHREFFRNLARLFNMKMMSLGETVIPVLGITSLNRYDQHDNDWFYDTITPNGLRVSGNMPWEGRNPLGIRGASGRRSFELIKTPRELAFLQTQNNLRQNFETAKSLSTVSLLEGDEALFREYETTLAEFFTQMSGKNISSEAVARGQKLLYHEVDQYNMNLESSTFRTTGDLLEVKKEIYTLPSNILNSLKHIHRLVSKNPWDIIDEMLQKRLLNDEGAHNLKLATSISLFLRLRTYVHNEEKREVVDYQGSEEIDIASVLLGERQEILRRFYFTMQPLLTTLAYSRVSNEIPQLRHGIFYDDTHYSAGLANRKLFHYDKAIGHLENGLRNSTEEDAERYFLFHSSAVTYDQVGRHREAVVNYEHALELRHKIVGKPLGNLQIASTLCNLGYAFIRLRKAQQAITCLEESQEMIQQMKSHFPDANEACLSVDALSLNNLGLAYESLRNFQRSMEYYEDACRKYKDAFFFNSNLDIASNLDNLARIYGKLEYYIESIPFLEKALKIRKRVFGYDTARPEIVESLNNLGWTYQNLNNFPKAIAYYMQSLILTRQIYGTQSASPELAQTLHNLGRSYLSISNYDRSLVFFEEARDIYKKIYGNDRSSAEFAHLLGNLGAAYIGKGMHKKAMECFEQSLEADLKFFGVDTAQPNISLTLNNLGNLYFILSFYENALKCYEQSLSIIRNVHSMSECRPASYCLTLCQVVCVLLSMEKHQLAKQYGEDLKEEAAHLLDHQKANPELCMALSNVGYLHVCINETKDAILYYQLAHKLYVQVDSQDPSQKHDDDIMSCLDCLGDCFRVIGDTGGAIEKYQESLDMKTKLYGDEPNPEVAAVNSNIGDLHMGNHNFDKAKACFEETYKVCKKLYEGKPHPDVSSALSSLGFVHMMQGVNESALDYYQQSIDMSKSYYGEKSAHPDITSCLDSKGNVYETLGDNDNALACYAESLELKRYMYAGSYCADLDSSLKALARVCWAMQDYGKASAYQNEIVKLKQESEIHDKTEIQNAIDGPHDTIEIDTKQKLDDESHAVNGDTDIDDKEEKNGVNENGEDEPSESQC</sequence>
<keyword evidence="3" id="KW-1185">Reference proteome</keyword>
<dbReference type="PROSITE" id="PS50005">
    <property type="entry name" value="TPR"/>
    <property type="match status" value="4"/>
</dbReference>
<organism evidence="2 3">
    <name type="scientific">Owenia fusiformis</name>
    <name type="common">Polychaete worm</name>
    <dbReference type="NCBI Taxonomy" id="6347"/>
    <lineage>
        <taxon>Eukaryota</taxon>
        <taxon>Metazoa</taxon>
        <taxon>Spiralia</taxon>
        <taxon>Lophotrochozoa</taxon>
        <taxon>Annelida</taxon>
        <taxon>Polychaeta</taxon>
        <taxon>Sedentaria</taxon>
        <taxon>Canalipalpata</taxon>
        <taxon>Sabellida</taxon>
        <taxon>Oweniida</taxon>
        <taxon>Oweniidae</taxon>
        <taxon>Owenia</taxon>
    </lineage>
</organism>
<feature type="compositionally biased region" description="Basic and acidic residues" evidence="1">
    <location>
        <begin position="360"/>
        <end position="383"/>
    </location>
</feature>
<dbReference type="SUPFAM" id="SSF48452">
    <property type="entry name" value="TPR-like"/>
    <property type="match status" value="3"/>
</dbReference>
<feature type="region of interest" description="Disordered" evidence="1">
    <location>
        <begin position="1"/>
        <end position="103"/>
    </location>
</feature>
<name>A0A8J1TV16_OWEFU</name>
<dbReference type="Pfam" id="PF13424">
    <property type="entry name" value="TPR_12"/>
    <property type="match status" value="3"/>
</dbReference>
<feature type="region of interest" description="Disordered" evidence="1">
    <location>
        <begin position="346"/>
        <end position="461"/>
    </location>
</feature>
<reference evidence="2" key="1">
    <citation type="submission" date="2022-03" db="EMBL/GenBank/DDBJ databases">
        <authorList>
            <person name="Martin C."/>
        </authorList>
    </citation>
    <scope>NUCLEOTIDE SEQUENCE</scope>
</reference>
<evidence type="ECO:0000313" key="3">
    <source>
        <dbReference type="Proteomes" id="UP000749559"/>
    </source>
</evidence>
<accession>A0A8J1TV16</accession>
<dbReference type="Pfam" id="PF13181">
    <property type="entry name" value="TPR_8"/>
    <property type="match status" value="2"/>
</dbReference>
<feature type="compositionally biased region" description="Low complexity" evidence="1">
    <location>
        <begin position="422"/>
        <end position="434"/>
    </location>
</feature>
<feature type="compositionally biased region" description="Basic and acidic residues" evidence="1">
    <location>
        <begin position="1"/>
        <end position="10"/>
    </location>
</feature>
<feature type="compositionally biased region" description="Basic and acidic residues" evidence="1">
    <location>
        <begin position="1817"/>
        <end position="1835"/>
    </location>
</feature>
<evidence type="ECO:0000256" key="1">
    <source>
        <dbReference type="SAM" id="MobiDB-lite"/>
    </source>
</evidence>
<comment type="caution">
    <text evidence="2">The sequence shown here is derived from an EMBL/GenBank/DDBJ whole genome shotgun (WGS) entry which is preliminary data.</text>
</comment>
<dbReference type="SMART" id="SM00028">
    <property type="entry name" value="TPR"/>
    <property type="match status" value="15"/>
</dbReference>
<feature type="compositionally biased region" description="Polar residues" evidence="1">
    <location>
        <begin position="221"/>
        <end position="234"/>
    </location>
</feature>
<feature type="compositionally biased region" description="Polar residues" evidence="1">
    <location>
        <begin position="385"/>
        <end position="407"/>
    </location>
</feature>
<feature type="compositionally biased region" description="Basic and acidic residues" evidence="1">
    <location>
        <begin position="17"/>
        <end position="29"/>
    </location>
</feature>
<evidence type="ECO:0000313" key="2">
    <source>
        <dbReference type="EMBL" id="CAH1779690.1"/>
    </source>
</evidence>
<dbReference type="PANTHER" id="PTHR19959:SF119">
    <property type="entry name" value="FUNGAL LIPASE-LIKE DOMAIN-CONTAINING PROTEIN"/>
    <property type="match status" value="1"/>
</dbReference>